<protein>
    <submittedName>
        <fullName evidence="3">TPR-containing protein DDB_G0280363 isoform X1</fullName>
    </submittedName>
</protein>
<feature type="compositionally biased region" description="Polar residues" evidence="1">
    <location>
        <begin position="432"/>
        <end position="467"/>
    </location>
</feature>
<evidence type="ECO:0000256" key="1">
    <source>
        <dbReference type="SAM" id="MobiDB-lite"/>
    </source>
</evidence>
<gene>
    <name evidence="3" type="primary">LOC105366745</name>
</gene>
<evidence type="ECO:0000313" key="3">
    <source>
        <dbReference type="RefSeq" id="XP_011503586.1"/>
    </source>
</evidence>
<feature type="compositionally biased region" description="Low complexity" evidence="1">
    <location>
        <begin position="286"/>
        <end position="302"/>
    </location>
</feature>
<accession>A0AAJ6YSX4</accession>
<dbReference type="Proteomes" id="UP000695007">
    <property type="component" value="Unplaced"/>
</dbReference>
<sequence length="779" mass="89381">MMAGPPKSKRNVARNFKNPPQPHMCIQDYISGSPIPCYINILSWEKVNLPANPSQIIPMRGGMELNPPRSQDKNTRVFAVIANPEVLRIRGKNAKNQNDQSNLIEMLLNFVESKNKGVIFSRIYSILKDRDITGELKEVWNVIQKQENQIETWIDGQPPTLQYSQHLDQQQQQQQQLQLQQSPQPIPQQIQQQQQQIQQAQHIIQNSYLMSQPPQYRSNVLFSSVSNNECSNYDRYNYSQQGLVPVHQNEQVYQANSIITRPYNNNNGSRIDLDCYNYRERDRSFSQQSVSKQQLPLPQQQQQNCPAYSASQYHYQSIPRPMMHFMSSNVNSNYTGQMNPIITSHFSDYFIMQHQHMSSGIEQRQMENQIHAEVHRMQHQQQQEQMHLQPSHIQQPMPHYPTHGLNIAGNPPIKTIKRAFSVPKLQHVAGSHKNSSCKRQNNSPSHSKQMTSTGGPYTQLSRDNSADNAVKPKSPVKVLQRDPVLQNKHNVSQCSAEKNVKSLEKNIDENYEACKVQITDLDEDNSKNKNHSETIDEITSKEAEALNYIASPKETKDMIEYIQETKTLNVVDPTLCSESLIRELKEVCHHHNEKQRPVKTVLKRNKSCANDVKVWTKDIKGTKNGIKINFDQINSNKVEWFQDRNTDEHLKGIQHNLTELDEGWNVRVKHKPSDSQRRAQSTVNSIIKSVFKIHQGNHLIGDDGTGKKQKSNGQLKVNAKISLNEQEEITQGYTILKKSDVTKIATTTMNSTEVVTNEIAQLTIQDCKNSTEKKAVFLL</sequence>
<dbReference type="RefSeq" id="XP_011503586.1">
    <property type="nucleotide sequence ID" value="XM_011505284.1"/>
</dbReference>
<dbReference type="AlphaFoldDB" id="A0AAJ6YSX4"/>
<name>A0AAJ6YSX4_9HYME</name>
<feature type="region of interest" description="Disordered" evidence="1">
    <location>
        <begin position="427"/>
        <end position="480"/>
    </location>
</feature>
<proteinExistence type="predicted"/>
<organism evidence="2 3">
    <name type="scientific">Ceratosolen solmsi marchali</name>
    <dbReference type="NCBI Taxonomy" id="326594"/>
    <lineage>
        <taxon>Eukaryota</taxon>
        <taxon>Metazoa</taxon>
        <taxon>Ecdysozoa</taxon>
        <taxon>Arthropoda</taxon>
        <taxon>Hexapoda</taxon>
        <taxon>Insecta</taxon>
        <taxon>Pterygota</taxon>
        <taxon>Neoptera</taxon>
        <taxon>Endopterygota</taxon>
        <taxon>Hymenoptera</taxon>
        <taxon>Apocrita</taxon>
        <taxon>Proctotrupomorpha</taxon>
        <taxon>Chalcidoidea</taxon>
        <taxon>Agaonidae</taxon>
        <taxon>Agaoninae</taxon>
        <taxon>Ceratosolen</taxon>
    </lineage>
</organism>
<dbReference type="KEGG" id="csol:105366745"/>
<dbReference type="GeneID" id="105366745"/>
<keyword evidence="2" id="KW-1185">Reference proteome</keyword>
<feature type="region of interest" description="Disordered" evidence="1">
    <location>
        <begin position="282"/>
        <end position="302"/>
    </location>
</feature>
<evidence type="ECO:0000313" key="2">
    <source>
        <dbReference type="Proteomes" id="UP000695007"/>
    </source>
</evidence>
<reference evidence="3" key="1">
    <citation type="submission" date="2025-08" db="UniProtKB">
        <authorList>
            <consortium name="RefSeq"/>
        </authorList>
    </citation>
    <scope>IDENTIFICATION</scope>
</reference>